<reference evidence="1" key="1">
    <citation type="journal article" date="2014" name="Front. Microbiol.">
        <title>High frequency of phylogenetically diverse reductive dehalogenase-homologous genes in deep subseafloor sedimentary metagenomes.</title>
        <authorList>
            <person name="Kawai M."/>
            <person name="Futagami T."/>
            <person name="Toyoda A."/>
            <person name="Takaki Y."/>
            <person name="Nishi S."/>
            <person name="Hori S."/>
            <person name="Arai W."/>
            <person name="Tsubouchi T."/>
            <person name="Morono Y."/>
            <person name="Uchiyama I."/>
            <person name="Ito T."/>
            <person name="Fujiyama A."/>
            <person name="Inagaki F."/>
            <person name="Takami H."/>
        </authorList>
    </citation>
    <scope>NUCLEOTIDE SEQUENCE</scope>
    <source>
        <strain evidence="1">Expedition CK06-06</strain>
    </source>
</reference>
<dbReference type="AlphaFoldDB" id="X0UUS1"/>
<accession>X0UUS1</accession>
<protein>
    <submittedName>
        <fullName evidence="1">Uncharacterized protein</fullName>
    </submittedName>
</protein>
<name>X0UUS1_9ZZZZ</name>
<gene>
    <name evidence="1" type="ORF">S01H1_46649</name>
</gene>
<organism evidence="1">
    <name type="scientific">marine sediment metagenome</name>
    <dbReference type="NCBI Taxonomy" id="412755"/>
    <lineage>
        <taxon>unclassified sequences</taxon>
        <taxon>metagenomes</taxon>
        <taxon>ecological metagenomes</taxon>
    </lineage>
</organism>
<feature type="non-terminal residue" evidence="1">
    <location>
        <position position="1"/>
    </location>
</feature>
<comment type="caution">
    <text evidence="1">The sequence shown here is derived from an EMBL/GenBank/DDBJ whole genome shotgun (WGS) entry which is preliminary data.</text>
</comment>
<evidence type="ECO:0000313" key="1">
    <source>
        <dbReference type="EMBL" id="GAG09614.1"/>
    </source>
</evidence>
<proteinExistence type="predicted"/>
<sequence>GIGDLISGPSQIDSIGFKTALLNGVMVSGPSEIEGVGTKVSSEEGALVSGPSQINGFGFHVTPVVFADRNQNFVYSIRQQNFP</sequence>
<dbReference type="EMBL" id="BARS01029878">
    <property type="protein sequence ID" value="GAG09614.1"/>
    <property type="molecule type" value="Genomic_DNA"/>
</dbReference>